<dbReference type="Pfam" id="PF10662">
    <property type="entry name" value="PduV-EutP"/>
    <property type="match status" value="1"/>
</dbReference>
<evidence type="ECO:0000313" key="3">
    <source>
        <dbReference type="Proteomes" id="UP000823912"/>
    </source>
</evidence>
<evidence type="ECO:0000313" key="2">
    <source>
        <dbReference type="EMBL" id="HIR71620.1"/>
    </source>
</evidence>
<dbReference type="PIRSF" id="PIRSF036409">
    <property type="entry name" value="EutP_PduV"/>
    <property type="match status" value="1"/>
</dbReference>
<dbReference type="InterPro" id="IPR027417">
    <property type="entry name" value="P-loop_NTPase"/>
</dbReference>
<dbReference type="GO" id="GO:0006576">
    <property type="term" value="P:biogenic amine metabolic process"/>
    <property type="evidence" value="ECO:0007669"/>
    <property type="project" value="InterPro"/>
</dbReference>
<dbReference type="InterPro" id="IPR012381">
    <property type="entry name" value="EutP_PduV"/>
</dbReference>
<dbReference type="GO" id="GO:0005524">
    <property type="term" value="F:ATP binding"/>
    <property type="evidence" value="ECO:0007669"/>
    <property type="project" value="UniProtKB-UniRule"/>
</dbReference>
<dbReference type="NCBIfam" id="TIGR02528">
    <property type="entry name" value="EutP"/>
    <property type="match status" value="1"/>
</dbReference>
<organism evidence="2 3">
    <name type="scientific">Candidatus Pullilachnospira gallistercoris</name>
    <dbReference type="NCBI Taxonomy" id="2840911"/>
    <lineage>
        <taxon>Bacteria</taxon>
        <taxon>Bacillati</taxon>
        <taxon>Bacillota</taxon>
        <taxon>Clostridia</taxon>
        <taxon>Lachnospirales</taxon>
        <taxon>Lachnospiraceae</taxon>
        <taxon>Lachnospiraceae incertae sedis</taxon>
        <taxon>Candidatus Pullilachnospira</taxon>
    </lineage>
</organism>
<evidence type="ECO:0000256" key="1">
    <source>
        <dbReference type="PIRNR" id="PIRNR036409"/>
    </source>
</evidence>
<protein>
    <submittedName>
        <fullName evidence="2">EutP/PduV family microcompartment system protein</fullName>
    </submittedName>
</protein>
<dbReference type="CDD" id="cd00882">
    <property type="entry name" value="Ras_like_GTPase"/>
    <property type="match status" value="1"/>
</dbReference>
<accession>A0A9D1EAZ5</accession>
<comment type="similarity">
    <text evidence="1">Belongs to the EutP/PduV family.</text>
</comment>
<dbReference type="PANTHER" id="PTHR40453:SF1">
    <property type="entry name" value="PROTEIN YOEF"/>
    <property type="match status" value="1"/>
</dbReference>
<dbReference type="Proteomes" id="UP000823912">
    <property type="component" value="Unassembled WGS sequence"/>
</dbReference>
<reference evidence="2" key="1">
    <citation type="submission" date="2020-10" db="EMBL/GenBank/DDBJ databases">
        <authorList>
            <person name="Gilroy R."/>
        </authorList>
    </citation>
    <scope>NUCLEOTIDE SEQUENCE</scope>
    <source>
        <strain evidence="2">ChiSjej5B23-6657</strain>
    </source>
</reference>
<comment type="caution">
    <text evidence="2">The sequence shown here is derived from an EMBL/GenBank/DDBJ whole genome shotgun (WGS) entry which is preliminary data.</text>
</comment>
<proteinExistence type="inferred from homology"/>
<keyword evidence="1" id="KW-0547">Nucleotide-binding</keyword>
<dbReference type="EMBL" id="DVHM01000175">
    <property type="protein sequence ID" value="HIR71620.1"/>
    <property type="molecule type" value="Genomic_DNA"/>
</dbReference>
<gene>
    <name evidence="2" type="primary">eutP</name>
    <name evidence="2" type="ORF">IAA55_10105</name>
</gene>
<dbReference type="AlphaFoldDB" id="A0A9D1EAZ5"/>
<dbReference type="PANTHER" id="PTHR40453">
    <property type="entry name" value="PROTEIN YOEF"/>
    <property type="match status" value="1"/>
</dbReference>
<sequence length="145" mass="16080">MKKLVLMGRSTAGKTTLTQALRGEEIHYYKTQDVHHYKSVIDTPGEYAQSRRLGKALALYTYEADIVGILAAANEPYSIFPPNVTCQANRECIGIVTKIDLPDANIPQADRWLRNAGCKKIFHVNSLDGTGVGEILEYLKEPGDE</sequence>
<dbReference type="Gene3D" id="3.40.50.300">
    <property type="entry name" value="P-loop containing nucleotide triphosphate hydrolases"/>
    <property type="match status" value="1"/>
</dbReference>
<reference evidence="2" key="2">
    <citation type="journal article" date="2021" name="PeerJ">
        <title>Extensive microbial diversity within the chicken gut microbiome revealed by metagenomics and culture.</title>
        <authorList>
            <person name="Gilroy R."/>
            <person name="Ravi A."/>
            <person name="Getino M."/>
            <person name="Pursley I."/>
            <person name="Horton D.L."/>
            <person name="Alikhan N.F."/>
            <person name="Baker D."/>
            <person name="Gharbi K."/>
            <person name="Hall N."/>
            <person name="Watson M."/>
            <person name="Adriaenssens E.M."/>
            <person name="Foster-Nyarko E."/>
            <person name="Jarju S."/>
            <person name="Secka A."/>
            <person name="Antonio M."/>
            <person name="Oren A."/>
            <person name="Chaudhuri R.R."/>
            <person name="La Ragione R."/>
            <person name="Hildebrand F."/>
            <person name="Pallen M.J."/>
        </authorList>
    </citation>
    <scope>NUCLEOTIDE SEQUENCE</scope>
    <source>
        <strain evidence="2">ChiSjej5B23-6657</strain>
    </source>
</reference>
<dbReference type="SUPFAM" id="SSF52540">
    <property type="entry name" value="P-loop containing nucleoside triphosphate hydrolases"/>
    <property type="match status" value="1"/>
</dbReference>
<name>A0A9D1EAZ5_9FIRM</name>